<accession>A0A0L0HN33</accession>
<comment type="subcellular location">
    <subcellularLocation>
        <location evidence="1">Nucleus</location>
    </subcellularLocation>
</comment>
<evidence type="ECO:0000256" key="2">
    <source>
        <dbReference type="ARBA" id="ARBA00007991"/>
    </source>
</evidence>
<evidence type="ECO:0000256" key="1">
    <source>
        <dbReference type="ARBA" id="ARBA00004123"/>
    </source>
</evidence>
<dbReference type="PROSITE" id="PS50166">
    <property type="entry name" value="IMPORTIN_B_NT"/>
    <property type="match status" value="1"/>
</dbReference>
<keyword evidence="7" id="KW-1185">Reference proteome</keyword>
<dbReference type="EMBL" id="KQ257453">
    <property type="protein sequence ID" value="KND02473.1"/>
    <property type="molecule type" value="Genomic_DNA"/>
</dbReference>
<dbReference type="InterPro" id="IPR011989">
    <property type="entry name" value="ARM-like"/>
</dbReference>
<dbReference type="eggNOG" id="KOG1993">
    <property type="taxonomic scope" value="Eukaryota"/>
</dbReference>
<dbReference type="Pfam" id="PF25758">
    <property type="entry name" value="TPR_IPO11"/>
    <property type="match status" value="1"/>
</dbReference>
<name>A0A0L0HN33_SPIPD</name>
<dbReference type="InterPro" id="IPR001494">
    <property type="entry name" value="Importin-beta_N"/>
</dbReference>
<proteinExistence type="inferred from homology"/>
<keyword evidence="4" id="KW-0539">Nucleus</keyword>
<evidence type="ECO:0000313" key="7">
    <source>
        <dbReference type="Proteomes" id="UP000053201"/>
    </source>
</evidence>
<evidence type="ECO:0000313" key="6">
    <source>
        <dbReference type="EMBL" id="KND02473.1"/>
    </source>
</evidence>
<dbReference type="InterPro" id="IPR016024">
    <property type="entry name" value="ARM-type_fold"/>
</dbReference>
<dbReference type="STRING" id="645134.A0A0L0HN33"/>
<organism evidence="6 7">
    <name type="scientific">Spizellomyces punctatus (strain DAOM BR117)</name>
    <dbReference type="NCBI Taxonomy" id="645134"/>
    <lineage>
        <taxon>Eukaryota</taxon>
        <taxon>Fungi</taxon>
        <taxon>Fungi incertae sedis</taxon>
        <taxon>Chytridiomycota</taxon>
        <taxon>Chytridiomycota incertae sedis</taxon>
        <taxon>Chytridiomycetes</taxon>
        <taxon>Spizellomycetales</taxon>
        <taxon>Spizellomycetaceae</taxon>
        <taxon>Spizellomyces</taxon>
    </lineage>
</organism>
<sequence>MSAYNQICSVLTAAASPLSEVRKPADEQLKAWEIEPGFHSTLQAVAYDTSLDIRIRLLAIITLKNGIDKYWRKTVRVGGIQPPEKSQIKSKLLTTFTEPNDKLANYNILIISRIARLDYPNDWPDLLHVLVGTVETSFAAKGEEVVKVRALSTLYGVVKALCYSMMPASRKMFRELAPQLLHYTATIFTDRCNHFISLSEAIVANAVSDYSEAESALRLGLIALKALRRVVVYGFKEVERVQEVVAVFGVLLEYLKKFLVLRPAIPPTATRLHKLVSSAVVQIGKVYLNLANQHVSGFVVMPGSMDVVKYYWSLVESGVGNREDTTTEKLLIQSLRLLKTLLRPPSEKHDPLTATPPADSPSIKALIGQHLLTPEFVQRACEVLVGRYMVMTMEEVEVWKADPEAWIEEEEADAWEFHLRACAEKVFMDLMSTNRAVLQPVVMNMLRMVADPCDPADTNAIFLKDAVYCAIGLAAHDLYDLFNTTSSPDFHGSSPTGSQSNPTPSLRPYIYTLLVRLMTPPYDLVVRLTCITTLKTLVDDFEFDPKTFYPFFDVFLNAFSGILDDVDGVSSCVGVVGCLGVIIERFQGELGAFVPKIMALLPRVWEGAEGQEMFRASIVVVLQRLVVALRAESVQLHDFVIPVLSFSLNVQNPAHIYLLEDAIDLWLAVIQNTPRCTPQLAALLEYGMALLEYGSESLKTVLKVVESYVVLEPVGVLQTYAHPILTRLCTMLGSLRPEASTSILRCLDVILQSCHASNCFHAIRDVLVQTGLLEKLVGVVVEDKEVGVVVVGCLGVVGRVVVCDAAGFVGVVGAWVSALVDAWCDKFDNMGYGKQRKLTAMALATLFSTGAPDVFSRIQNILPVLSSVAIELRDLDSDQTLIYTYEPRTDDEDDASLDAQRRRLLMESDPVSGVVFAGFVKKCLEECESKVGREALWQAVGSAGGLDAYKSIF</sequence>
<dbReference type="GO" id="GO:0005635">
    <property type="term" value="C:nuclear envelope"/>
    <property type="evidence" value="ECO:0007669"/>
    <property type="project" value="TreeGrafter"/>
</dbReference>
<dbReference type="OrthoDB" id="361693at2759"/>
<dbReference type="GO" id="GO:0006606">
    <property type="term" value="P:protein import into nucleus"/>
    <property type="evidence" value="ECO:0007669"/>
    <property type="project" value="TreeGrafter"/>
</dbReference>
<protein>
    <recommendedName>
        <fullName evidence="5">Importin N-terminal domain-containing protein</fullName>
    </recommendedName>
</protein>
<dbReference type="Pfam" id="PF03810">
    <property type="entry name" value="IBN_N"/>
    <property type="match status" value="1"/>
</dbReference>
<keyword evidence="3" id="KW-0813">Transport</keyword>
<dbReference type="SMART" id="SM00913">
    <property type="entry name" value="IBN_N"/>
    <property type="match status" value="1"/>
</dbReference>
<dbReference type="PANTHER" id="PTHR10997">
    <property type="entry name" value="IMPORTIN-7, 8, 11"/>
    <property type="match status" value="1"/>
</dbReference>
<dbReference type="Gene3D" id="1.25.10.10">
    <property type="entry name" value="Leucine-rich Repeat Variant"/>
    <property type="match status" value="1"/>
</dbReference>
<dbReference type="InParanoid" id="A0A0L0HN33"/>
<evidence type="ECO:0000259" key="5">
    <source>
        <dbReference type="PROSITE" id="PS50166"/>
    </source>
</evidence>
<reference evidence="6 7" key="1">
    <citation type="submission" date="2009-08" db="EMBL/GenBank/DDBJ databases">
        <title>The Genome Sequence of Spizellomyces punctatus strain DAOM BR117.</title>
        <authorList>
            <consortium name="The Broad Institute Genome Sequencing Platform"/>
            <person name="Russ C."/>
            <person name="Cuomo C."/>
            <person name="Shea T."/>
            <person name="Young S.K."/>
            <person name="Zeng Q."/>
            <person name="Koehrsen M."/>
            <person name="Haas B."/>
            <person name="Borodovsky M."/>
            <person name="Guigo R."/>
            <person name="Alvarado L."/>
            <person name="Berlin A."/>
            <person name="Bochicchio J."/>
            <person name="Borenstein D."/>
            <person name="Chapman S."/>
            <person name="Chen Z."/>
            <person name="Engels R."/>
            <person name="Freedman E."/>
            <person name="Gellesch M."/>
            <person name="Goldberg J."/>
            <person name="Griggs A."/>
            <person name="Gujja S."/>
            <person name="Heiman D."/>
            <person name="Hepburn T."/>
            <person name="Howarth C."/>
            <person name="Jen D."/>
            <person name="Larson L."/>
            <person name="Lewis B."/>
            <person name="Mehta T."/>
            <person name="Park D."/>
            <person name="Pearson M."/>
            <person name="Roberts A."/>
            <person name="Saif S."/>
            <person name="Shenoy N."/>
            <person name="Sisk P."/>
            <person name="Stolte C."/>
            <person name="Sykes S."/>
            <person name="Thomson T."/>
            <person name="Walk T."/>
            <person name="White J."/>
            <person name="Yandava C."/>
            <person name="Burger G."/>
            <person name="Gray M.W."/>
            <person name="Holland P.W.H."/>
            <person name="King N."/>
            <person name="Lang F.B.F."/>
            <person name="Roger A.J."/>
            <person name="Ruiz-Trillo I."/>
            <person name="Lander E."/>
            <person name="Nusbaum C."/>
        </authorList>
    </citation>
    <scope>NUCLEOTIDE SEQUENCE [LARGE SCALE GENOMIC DNA]</scope>
    <source>
        <strain evidence="6 7">DAOM BR117</strain>
    </source>
</reference>
<dbReference type="RefSeq" id="XP_016610512.1">
    <property type="nucleotide sequence ID" value="XM_016757224.1"/>
</dbReference>
<gene>
    <name evidence="6" type="ORF">SPPG_09070</name>
</gene>
<dbReference type="OMA" id="SFHYVFH"/>
<dbReference type="AlphaFoldDB" id="A0A0L0HN33"/>
<dbReference type="FunCoup" id="A0A0L0HN33">
    <property type="interactions" value="589"/>
</dbReference>
<dbReference type="SUPFAM" id="SSF48371">
    <property type="entry name" value="ARM repeat"/>
    <property type="match status" value="1"/>
</dbReference>
<dbReference type="GeneID" id="27692195"/>
<dbReference type="GO" id="GO:0031267">
    <property type="term" value="F:small GTPase binding"/>
    <property type="evidence" value="ECO:0007669"/>
    <property type="project" value="InterPro"/>
</dbReference>
<evidence type="ECO:0000256" key="4">
    <source>
        <dbReference type="ARBA" id="ARBA00023242"/>
    </source>
</evidence>
<dbReference type="PANTHER" id="PTHR10997:SF7">
    <property type="entry name" value="IMPORTIN-11"/>
    <property type="match status" value="1"/>
</dbReference>
<dbReference type="GO" id="GO:0005829">
    <property type="term" value="C:cytosol"/>
    <property type="evidence" value="ECO:0007669"/>
    <property type="project" value="TreeGrafter"/>
</dbReference>
<feature type="domain" description="Importin N-terminal" evidence="5">
    <location>
        <begin position="25"/>
        <end position="98"/>
    </location>
</feature>
<dbReference type="Proteomes" id="UP000053201">
    <property type="component" value="Unassembled WGS sequence"/>
</dbReference>
<evidence type="ECO:0000256" key="3">
    <source>
        <dbReference type="ARBA" id="ARBA00022448"/>
    </source>
</evidence>
<comment type="similarity">
    <text evidence="2">Belongs to the importin beta family.</text>
</comment>
<dbReference type="VEuPathDB" id="FungiDB:SPPG_09070"/>
<dbReference type="InterPro" id="IPR058669">
    <property type="entry name" value="TPR_IPO7/11-like"/>
</dbReference>